<dbReference type="AlphaFoldDB" id="A0A1F6NTI3"/>
<evidence type="ECO:0000256" key="3">
    <source>
        <dbReference type="ARBA" id="ARBA00022692"/>
    </source>
</evidence>
<dbReference type="InterPro" id="IPR050250">
    <property type="entry name" value="Macrolide_Exporter_MacB"/>
</dbReference>
<evidence type="ECO:0000256" key="2">
    <source>
        <dbReference type="ARBA" id="ARBA00022475"/>
    </source>
</evidence>
<evidence type="ECO:0000313" key="10">
    <source>
        <dbReference type="EMBL" id="OGH87110.1"/>
    </source>
</evidence>
<dbReference type="InterPro" id="IPR025857">
    <property type="entry name" value="MacB_PCD"/>
</dbReference>
<dbReference type="GO" id="GO:0005886">
    <property type="term" value="C:plasma membrane"/>
    <property type="evidence" value="ECO:0007669"/>
    <property type="project" value="UniProtKB-SubCell"/>
</dbReference>
<gene>
    <name evidence="10" type="ORF">A2206_02135</name>
</gene>
<keyword evidence="3 7" id="KW-0812">Transmembrane</keyword>
<evidence type="ECO:0000313" key="11">
    <source>
        <dbReference type="Proteomes" id="UP000177151"/>
    </source>
</evidence>
<keyword evidence="4 7" id="KW-1133">Transmembrane helix</keyword>
<evidence type="ECO:0000259" key="9">
    <source>
        <dbReference type="Pfam" id="PF12704"/>
    </source>
</evidence>
<dbReference type="GO" id="GO:0022857">
    <property type="term" value="F:transmembrane transporter activity"/>
    <property type="evidence" value="ECO:0007669"/>
    <property type="project" value="TreeGrafter"/>
</dbReference>
<feature type="domain" description="ABC3 transporter permease C-terminal" evidence="8">
    <location>
        <begin position="288"/>
        <end position="406"/>
    </location>
</feature>
<dbReference type="EMBL" id="MFQP01000055">
    <property type="protein sequence ID" value="OGH87110.1"/>
    <property type="molecule type" value="Genomic_DNA"/>
</dbReference>
<evidence type="ECO:0000256" key="5">
    <source>
        <dbReference type="ARBA" id="ARBA00023136"/>
    </source>
</evidence>
<feature type="domain" description="MacB-like periplasmic core" evidence="9">
    <location>
        <begin position="21"/>
        <end position="246"/>
    </location>
</feature>
<evidence type="ECO:0000256" key="6">
    <source>
        <dbReference type="ARBA" id="ARBA00038076"/>
    </source>
</evidence>
<feature type="transmembrane region" description="Helical" evidence="7">
    <location>
        <begin position="329"/>
        <end position="355"/>
    </location>
</feature>
<accession>A0A1F6NTI3</accession>
<evidence type="ECO:0000256" key="4">
    <source>
        <dbReference type="ARBA" id="ARBA00022989"/>
    </source>
</evidence>
<name>A0A1F6NTI3_9BACT</name>
<reference evidence="10 11" key="1">
    <citation type="journal article" date="2016" name="Nat. Commun.">
        <title>Thousands of microbial genomes shed light on interconnected biogeochemical processes in an aquifer system.</title>
        <authorList>
            <person name="Anantharaman K."/>
            <person name="Brown C.T."/>
            <person name="Hug L.A."/>
            <person name="Sharon I."/>
            <person name="Castelle C.J."/>
            <person name="Probst A.J."/>
            <person name="Thomas B.C."/>
            <person name="Singh A."/>
            <person name="Wilkins M.J."/>
            <person name="Karaoz U."/>
            <person name="Brodie E.L."/>
            <person name="Williams K.H."/>
            <person name="Hubbard S.S."/>
            <person name="Banfield J.F."/>
        </authorList>
    </citation>
    <scope>NUCLEOTIDE SEQUENCE [LARGE SCALE GENOMIC DNA]</scope>
</reference>
<dbReference type="Pfam" id="PF02687">
    <property type="entry name" value="FtsX"/>
    <property type="match status" value="1"/>
</dbReference>
<proteinExistence type="inferred from homology"/>
<feature type="transmembrane region" description="Helical" evidence="7">
    <location>
        <begin position="375"/>
        <end position="397"/>
    </location>
</feature>
<evidence type="ECO:0000256" key="1">
    <source>
        <dbReference type="ARBA" id="ARBA00004651"/>
    </source>
</evidence>
<dbReference type="Pfam" id="PF12704">
    <property type="entry name" value="MacB_PCD"/>
    <property type="match status" value="1"/>
</dbReference>
<keyword evidence="2" id="KW-1003">Cell membrane</keyword>
<comment type="subcellular location">
    <subcellularLocation>
        <location evidence="1">Cell membrane</location>
        <topology evidence="1">Multi-pass membrane protein</topology>
    </subcellularLocation>
</comment>
<comment type="caution">
    <text evidence="10">The sequence shown here is derived from an EMBL/GenBank/DDBJ whole genome shotgun (WGS) entry which is preliminary data.</text>
</comment>
<keyword evidence="5 7" id="KW-0472">Membrane</keyword>
<feature type="transmembrane region" description="Helical" evidence="7">
    <location>
        <begin position="278"/>
        <end position="308"/>
    </location>
</feature>
<dbReference type="PANTHER" id="PTHR30572">
    <property type="entry name" value="MEMBRANE COMPONENT OF TRANSPORTER-RELATED"/>
    <property type="match status" value="1"/>
</dbReference>
<feature type="transmembrane region" description="Helical" evidence="7">
    <location>
        <begin position="21"/>
        <end position="42"/>
    </location>
</feature>
<dbReference type="InterPro" id="IPR003838">
    <property type="entry name" value="ABC3_permease_C"/>
</dbReference>
<evidence type="ECO:0000259" key="8">
    <source>
        <dbReference type="Pfam" id="PF02687"/>
    </source>
</evidence>
<sequence length="414" mass="44428">MKIKQTFRVALASLKTNKLRSTLTILGIVIGITSIMIVMSVGNSAEKMILGEIGGMGPEIIVIRPGRQPKGPSDFAETLLSNSLTVRDIEALSKKSNVPFLADIAPSVIVPGGVSYGGETYQGMNFGWSAEMMADMFDIIPEEGQFFTEDDIKQKASVAVIGSKVKKELFGDSDAIGKNIKIKNRNFRVVATLEPKGQVSFFNVDEMILLPYSTAQSYLLGVDYYHEVIAMAETPELVEATVRDIEITLRESHSITDSSKDDFYIVTQEGMVEQITSIIGILTAFLSVVVAISLLVGGIGIMNIMFVSVTERTREIGLRKAIGATKKDILSQFLIEAVLLTGFGGFIGIVLGAILSFGASIGVGQALGSKMGFVFPWSAAAMGLAVSAFVGLVFGLVPAKKAANKDAIEALRYE</sequence>
<comment type="similarity">
    <text evidence="6">Belongs to the ABC-4 integral membrane protein family.</text>
</comment>
<protein>
    <recommendedName>
        <fullName evidence="12">Multidrug ABC transporter substrate-binding protein</fullName>
    </recommendedName>
</protein>
<evidence type="ECO:0000256" key="7">
    <source>
        <dbReference type="SAM" id="Phobius"/>
    </source>
</evidence>
<evidence type="ECO:0008006" key="12">
    <source>
        <dbReference type="Google" id="ProtNLM"/>
    </source>
</evidence>
<organism evidence="10 11">
    <name type="scientific">Candidatus Magasanikbacteria bacterium RIFOXYA1_FULL_40_8</name>
    <dbReference type="NCBI Taxonomy" id="1798694"/>
    <lineage>
        <taxon>Bacteria</taxon>
        <taxon>Candidatus Magasanikiibacteriota</taxon>
    </lineage>
</organism>
<dbReference type="Proteomes" id="UP000177151">
    <property type="component" value="Unassembled WGS sequence"/>
</dbReference>
<dbReference type="PANTHER" id="PTHR30572:SF4">
    <property type="entry name" value="ABC TRANSPORTER PERMEASE YTRF"/>
    <property type="match status" value="1"/>
</dbReference>